<evidence type="ECO:0000313" key="1">
    <source>
        <dbReference type="EMBL" id="KAJ1972634.1"/>
    </source>
</evidence>
<reference evidence="1" key="1">
    <citation type="submission" date="2022-07" db="EMBL/GenBank/DDBJ databases">
        <title>Phylogenomic reconstructions and comparative analyses of Kickxellomycotina fungi.</title>
        <authorList>
            <person name="Reynolds N.K."/>
            <person name="Stajich J.E."/>
            <person name="Barry K."/>
            <person name="Grigoriev I.V."/>
            <person name="Crous P."/>
            <person name="Smith M.E."/>
        </authorList>
    </citation>
    <scope>NUCLEOTIDE SEQUENCE</scope>
    <source>
        <strain evidence="1">RSA 567</strain>
    </source>
</reference>
<dbReference type="AlphaFoldDB" id="A0A9W8B2J1"/>
<keyword evidence="2" id="KW-1185">Reference proteome</keyword>
<evidence type="ECO:0008006" key="3">
    <source>
        <dbReference type="Google" id="ProtNLM"/>
    </source>
</evidence>
<comment type="caution">
    <text evidence="1">The sequence shown here is derived from an EMBL/GenBank/DDBJ whole genome shotgun (WGS) entry which is preliminary data.</text>
</comment>
<dbReference type="InterPro" id="IPR013726">
    <property type="entry name" value="Mitofissin"/>
</dbReference>
<dbReference type="GO" id="GO:0005737">
    <property type="term" value="C:cytoplasm"/>
    <property type="evidence" value="ECO:0007669"/>
    <property type="project" value="TreeGrafter"/>
</dbReference>
<organism evidence="1 2">
    <name type="scientific">Dimargaris verticillata</name>
    <dbReference type="NCBI Taxonomy" id="2761393"/>
    <lineage>
        <taxon>Eukaryota</taxon>
        <taxon>Fungi</taxon>
        <taxon>Fungi incertae sedis</taxon>
        <taxon>Zoopagomycota</taxon>
        <taxon>Kickxellomycotina</taxon>
        <taxon>Dimargaritomycetes</taxon>
        <taxon>Dimargaritales</taxon>
        <taxon>Dimargaritaceae</taxon>
        <taxon>Dimargaris</taxon>
    </lineage>
</organism>
<accession>A0A9W8B2J1</accession>
<sequence length="72" mass="7995">MVGRLIHYAADAVLLSTILAGIRRASGLSFKSESIENKEVRSVVQSYLDLGERTFDFGTSLLAATKYFERKP</sequence>
<dbReference type="Proteomes" id="UP001151582">
    <property type="component" value="Unassembled WGS sequence"/>
</dbReference>
<dbReference type="Pfam" id="PF08520">
    <property type="entry name" value="Mitofissin"/>
    <property type="match status" value="1"/>
</dbReference>
<gene>
    <name evidence="1" type="ORF">H4R34_005345</name>
</gene>
<name>A0A9W8B2J1_9FUNG</name>
<dbReference type="EMBL" id="JANBQB010001002">
    <property type="protein sequence ID" value="KAJ1972634.1"/>
    <property type="molecule type" value="Genomic_DNA"/>
</dbReference>
<protein>
    <recommendedName>
        <fullName evidence="3">DUF1748-domain-containing protein</fullName>
    </recommendedName>
</protein>
<dbReference type="PANTHER" id="PTHR28075">
    <property type="entry name" value="CHROMOSOME 16, WHOLE GENOME SHOTGUN SEQUENCE"/>
    <property type="match status" value="1"/>
</dbReference>
<dbReference type="PANTHER" id="PTHR28075:SF1">
    <property type="entry name" value="DUF1748-DOMAIN-CONTAINING PROTEIN"/>
    <property type="match status" value="1"/>
</dbReference>
<proteinExistence type="predicted"/>
<dbReference type="OrthoDB" id="16824at2759"/>
<evidence type="ECO:0000313" key="2">
    <source>
        <dbReference type="Proteomes" id="UP001151582"/>
    </source>
</evidence>